<evidence type="ECO:0000256" key="1">
    <source>
        <dbReference type="SAM" id="MobiDB-lite"/>
    </source>
</evidence>
<gene>
    <name evidence="2" type="ORF">WS70_24010</name>
</gene>
<feature type="region of interest" description="Disordered" evidence="1">
    <location>
        <begin position="218"/>
        <end position="239"/>
    </location>
</feature>
<feature type="region of interest" description="Disordered" evidence="1">
    <location>
        <begin position="67"/>
        <end position="91"/>
    </location>
</feature>
<dbReference type="Pfam" id="PF11445">
    <property type="entry name" value="DUF2894"/>
    <property type="match status" value="1"/>
</dbReference>
<dbReference type="KEGG" id="buu:WS70_24010"/>
<name>A0A1B4FMC8_9BURK</name>
<evidence type="ECO:0000313" key="2">
    <source>
        <dbReference type="EMBL" id="AOJ04827.1"/>
    </source>
</evidence>
<keyword evidence="3" id="KW-1185">Reference proteome</keyword>
<dbReference type="AlphaFoldDB" id="A0A1B4FMC8"/>
<feature type="compositionally biased region" description="Pro residues" evidence="1">
    <location>
        <begin position="80"/>
        <end position="91"/>
    </location>
</feature>
<sequence length="239" mass="25875">MNNAAAHARETLDAWRARGADRLDPVRFRFIDALHRRTAGQTGDARRILDARLSALLNAYADDLQHAESKADAAERATPTPMPTPKPTSMPMPPPMPAEAACGPLAALLDYIGSQARPDAGGLAAGAAGSAANRSRLALRPEPEMLAYFRETWSRVSADSQLRESLEQVPRNAGPLNSSSLVHRSLSLMRELSPEYLRQFLSYVDALSWLEQMNGDEAAASDDAARGGSAKKSVRKKSR</sequence>
<accession>A0A1B4FMC8</accession>
<organism evidence="2 3">
    <name type="scientific">Burkholderia mayonis</name>
    <dbReference type="NCBI Taxonomy" id="1385591"/>
    <lineage>
        <taxon>Bacteria</taxon>
        <taxon>Pseudomonadati</taxon>
        <taxon>Pseudomonadota</taxon>
        <taxon>Betaproteobacteria</taxon>
        <taxon>Burkholderiales</taxon>
        <taxon>Burkholderiaceae</taxon>
        <taxon>Burkholderia</taxon>
        <taxon>pseudomallei group</taxon>
    </lineage>
</organism>
<dbReference type="EMBL" id="CP013387">
    <property type="protein sequence ID" value="AOJ04827.1"/>
    <property type="molecule type" value="Genomic_DNA"/>
</dbReference>
<protein>
    <recommendedName>
        <fullName evidence="4">DUF2894 domain-containing protein</fullName>
    </recommendedName>
</protein>
<dbReference type="RefSeq" id="WP_059597512.1">
    <property type="nucleotide sequence ID" value="NZ_CP013387.1"/>
</dbReference>
<dbReference type="Proteomes" id="UP000062519">
    <property type="component" value="Chromosome 2"/>
</dbReference>
<proteinExistence type="predicted"/>
<reference evidence="2 3" key="1">
    <citation type="submission" date="2015-12" db="EMBL/GenBank/DDBJ databases">
        <title>Diversity of Burkholderia near neighbor genomes.</title>
        <authorList>
            <person name="Sahl J."/>
            <person name="Wagner D."/>
            <person name="Keim P."/>
        </authorList>
    </citation>
    <scope>NUCLEOTIDE SEQUENCE [LARGE SCALE GENOMIC DNA]</scope>
    <source>
        <strain evidence="2 3">BDU6</strain>
    </source>
</reference>
<dbReference type="InterPro" id="IPR021549">
    <property type="entry name" value="DUF2894"/>
</dbReference>
<evidence type="ECO:0000313" key="3">
    <source>
        <dbReference type="Proteomes" id="UP000062519"/>
    </source>
</evidence>
<evidence type="ECO:0008006" key="4">
    <source>
        <dbReference type="Google" id="ProtNLM"/>
    </source>
</evidence>